<dbReference type="PANTHER" id="PTHR12231:SF247">
    <property type="entry name" value="DPR-INTERACTING PROTEIN DELTA, ISOFORM D"/>
    <property type="match status" value="1"/>
</dbReference>
<dbReference type="InterPro" id="IPR007110">
    <property type="entry name" value="Ig-like_dom"/>
</dbReference>
<evidence type="ECO:0000256" key="3">
    <source>
        <dbReference type="ARBA" id="ARBA00023157"/>
    </source>
</evidence>
<feature type="transmembrane region" description="Helical" evidence="6">
    <location>
        <begin position="431"/>
        <end position="451"/>
    </location>
</feature>
<keyword evidence="6" id="KW-0812">Transmembrane</keyword>
<dbReference type="InterPro" id="IPR051170">
    <property type="entry name" value="Neural/epithelial_adhesion"/>
</dbReference>
<dbReference type="SMART" id="SM00409">
    <property type="entry name" value="IG"/>
    <property type="match status" value="2"/>
</dbReference>
<dbReference type="Gene3D" id="2.60.40.10">
    <property type="entry name" value="Immunoglobulins"/>
    <property type="match status" value="2"/>
</dbReference>
<dbReference type="PROSITE" id="PS50835">
    <property type="entry name" value="IG_LIKE"/>
    <property type="match status" value="1"/>
</dbReference>
<dbReference type="InterPro" id="IPR003599">
    <property type="entry name" value="Ig_sub"/>
</dbReference>
<keyword evidence="1" id="KW-0732">Signal</keyword>
<evidence type="ECO:0000313" key="9">
    <source>
        <dbReference type="Proteomes" id="UP001497623"/>
    </source>
</evidence>
<feature type="region of interest" description="Disordered" evidence="5">
    <location>
        <begin position="377"/>
        <end position="408"/>
    </location>
</feature>
<proteinExistence type="predicted"/>
<dbReference type="EMBL" id="CAXKWB010027567">
    <property type="protein sequence ID" value="CAL4131892.1"/>
    <property type="molecule type" value="Genomic_DNA"/>
</dbReference>
<protein>
    <recommendedName>
        <fullName evidence="7">Ig-like domain-containing protein</fullName>
    </recommendedName>
</protein>
<reference evidence="8 9" key="1">
    <citation type="submission" date="2024-05" db="EMBL/GenBank/DDBJ databases">
        <authorList>
            <person name="Wallberg A."/>
        </authorList>
    </citation>
    <scope>NUCLEOTIDE SEQUENCE [LARGE SCALE GENOMIC DNA]</scope>
</reference>
<keyword evidence="4" id="KW-0393">Immunoglobulin domain</keyword>
<name>A0AAV2RQH3_MEGNR</name>
<dbReference type="SMART" id="SM00408">
    <property type="entry name" value="IGc2"/>
    <property type="match status" value="2"/>
</dbReference>
<keyword evidence="3" id="KW-1015">Disulfide bond</keyword>
<accession>A0AAV2RQH3</accession>
<dbReference type="Proteomes" id="UP001497623">
    <property type="component" value="Unassembled WGS sequence"/>
</dbReference>
<keyword evidence="6" id="KW-0472">Membrane</keyword>
<dbReference type="InterPro" id="IPR013783">
    <property type="entry name" value="Ig-like_fold"/>
</dbReference>
<organism evidence="8 9">
    <name type="scientific">Meganyctiphanes norvegica</name>
    <name type="common">Northern krill</name>
    <name type="synonym">Thysanopoda norvegica</name>
    <dbReference type="NCBI Taxonomy" id="48144"/>
    <lineage>
        <taxon>Eukaryota</taxon>
        <taxon>Metazoa</taxon>
        <taxon>Ecdysozoa</taxon>
        <taxon>Arthropoda</taxon>
        <taxon>Crustacea</taxon>
        <taxon>Multicrustacea</taxon>
        <taxon>Malacostraca</taxon>
        <taxon>Eumalacostraca</taxon>
        <taxon>Eucarida</taxon>
        <taxon>Euphausiacea</taxon>
        <taxon>Euphausiidae</taxon>
        <taxon>Meganyctiphanes</taxon>
    </lineage>
</organism>
<dbReference type="InterPro" id="IPR036179">
    <property type="entry name" value="Ig-like_dom_sf"/>
</dbReference>
<evidence type="ECO:0000259" key="7">
    <source>
        <dbReference type="PROSITE" id="PS50835"/>
    </source>
</evidence>
<keyword evidence="9" id="KW-1185">Reference proteome</keyword>
<comment type="caution">
    <text evidence="8">The sequence shown here is derived from an EMBL/GenBank/DDBJ whole genome shotgun (WGS) entry which is preliminary data.</text>
</comment>
<dbReference type="PANTHER" id="PTHR12231">
    <property type="entry name" value="CTX-RELATED TYPE I TRANSMEMBRANE PROTEIN"/>
    <property type="match status" value="1"/>
</dbReference>
<dbReference type="InterPro" id="IPR003598">
    <property type="entry name" value="Ig_sub2"/>
</dbReference>
<sequence>MSIRSTRKQHLSYTTKLIILRALRSPDFYQFQRDFITQYKEGIVIEQKFGRNLHPIYQLEKVLGPRCKINPMNKTKSRWVPYTTESEEYYALCEILALRVRCLIVHQRDEIVDDLKSDAKKKTNHRGNYCSEDPQLTDLLLQILSQISLAGPLGQLKIIGRQKAANIQFYYLRFEKPYTTAPRLREYNYQVLYISVHKHPGSTLVLSKVSRNDMGAYLCIASNGYPPSVSKRIVLNVQFSPVVVVPNQLMSTPRGINVTLDCYTEASPKAFTFWRYNDTMVMSGPKYHLAETTEGFKTWLKLTITQVGPEDFGKYQCYSRNSFGENDGQVNLHEMAPAVPRADKIKNNEIEENSIFVKSSHHGRSRSQNQLIFNGVDVSDGSSKGGSHHHDDNRINEDNRVNSISKHNSNDDKIEERLIDIFSGTSSSSRIHFHSSFLLLLLMMLLLPSILRGSSL</sequence>
<evidence type="ECO:0000256" key="2">
    <source>
        <dbReference type="ARBA" id="ARBA00022737"/>
    </source>
</evidence>
<feature type="non-terminal residue" evidence="8">
    <location>
        <position position="456"/>
    </location>
</feature>
<evidence type="ECO:0000313" key="8">
    <source>
        <dbReference type="EMBL" id="CAL4131892.1"/>
    </source>
</evidence>
<keyword evidence="2" id="KW-0677">Repeat</keyword>
<feature type="domain" description="Ig-like" evidence="7">
    <location>
        <begin position="241"/>
        <end position="333"/>
    </location>
</feature>
<gene>
    <name evidence="8" type="ORF">MNOR_LOCUS26921</name>
</gene>
<feature type="compositionally biased region" description="Basic and acidic residues" evidence="5">
    <location>
        <begin position="388"/>
        <end position="400"/>
    </location>
</feature>
<evidence type="ECO:0000256" key="1">
    <source>
        <dbReference type="ARBA" id="ARBA00022729"/>
    </source>
</evidence>
<keyword evidence="6" id="KW-1133">Transmembrane helix</keyword>
<evidence type="ECO:0000256" key="6">
    <source>
        <dbReference type="SAM" id="Phobius"/>
    </source>
</evidence>
<dbReference type="SUPFAM" id="SSF48726">
    <property type="entry name" value="Immunoglobulin"/>
    <property type="match status" value="2"/>
</dbReference>
<dbReference type="AlphaFoldDB" id="A0AAV2RQH3"/>
<evidence type="ECO:0000256" key="5">
    <source>
        <dbReference type="SAM" id="MobiDB-lite"/>
    </source>
</evidence>
<evidence type="ECO:0000256" key="4">
    <source>
        <dbReference type="ARBA" id="ARBA00023319"/>
    </source>
</evidence>
<dbReference type="Pfam" id="PF13927">
    <property type="entry name" value="Ig_3"/>
    <property type="match status" value="1"/>
</dbReference>
<dbReference type="GO" id="GO:0043005">
    <property type="term" value="C:neuron projection"/>
    <property type="evidence" value="ECO:0007669"/>
    <property type="project" value="TreeGrafter"/>
</dbReference>